<evidence type="ECO:0000256" key="11">
    <source>
        <dbReference type="ARBA" id="ARBA00022989"/>
    </source>
</evidence>
<evidence type="ECO:0000256" key="3">
    <source>
        <dbReference type="ARBA" id="ARBA00022536"/>
    </source>
</evidence>
<comment type="subcellular location">
    <subcellularLocation>
        <location evidence="1">Membrane</location>
        <topology evidence="1">Single-pass type I membrane protein</topology>
    </subcellularLocation>
</comment>
<dbReference type="Pfam" id="PF00069">
    <property type="entry name" value="Pkinase"/>
    <property type="match status" value="1"/>
</dbReference>
<keyword evidence="4 18" id="KW-0808">Transferase</keyword>
<evidence type="ECO:0000256" key="19">
    <source>
        <dbReference type="PROSITE-ProRule" id="PRU10141"/>
    </source>
</evidence>
<dbReference type="STRING" id="337451.A0A443NUG3"/>
<evidence type="ECO:0000256" key="18">
    <source>
        <dbReference type="PIRNR" id="PIRNR000641"/>
    </source>
</evidence>
<keyword evidence="6 21" id="KW-0732">Signal</keyword>
<dbReference type="FunFam" id="1.10.510.10:FF:000237">
    <property type="entry name" value="G-type lectin S-receptor-like serine/threonine-protein kinase"/>
    <property type="match status" value="1"/>
</dbReference>
<evidence type="ECO:0000256" key="13">
    <source>
        <dbReference type="ARBA" id="ARBA00023157"/>
    </source>
</evidence>
<reference evidence="24 25" key="1">
    <citation type="journal article" date="2019" name="Nat. Plants">
        <title>Stout camphor tree genome fills gaps in understanding of flowering plant genome evolution.</title>
        <authorList>
            <person name="Chaw S.M."/>
            <person name="Liu Y.C."/>
            <person name="Wu Y.W."/>
            <person name="Wang H.Y."/>
            <person name="Lin C.I."/>
            <person name="Wu C.S."/>
            <person name="Ke H.M."/>
            <person name="Chang L.Y."/>
            <person name="Hsu C.Y."/>
            <person name="Yang H.T."/>
            <person name="Sudianto E."/>
            <person name="Hsu M.H."/>
            <person name="Wu K.P."/>
            <person name="Wang L.N."/>
            <person name="Leebens-Mack J.H."/>
            <person name="Tsai I.J."/>
        </authorList>
    </citation>
    <scope>NUCLEOTIDE SEQUENCE [LARGE SCALE GENOMIC DNA]</scope>
    <source>
        <strain evidence="25">cv. Chaw 1501</strain>
        <tissue evidence="24">Young leaves</tissue>
    </source>
</reference>
<keyword evidence="12 20" id="KW-0472">Membrane</keyword>
<dbReference type="OrthoDB" id="758220at2759"/>
<dbReference type="Pfam" id="PF01453">
    <property type="entry name" value="B_lectin"/>
    <property type="match status" value="1"/>
</dbReference>
<dbReference type="InterPro" id="IPR024171">
    <property type="entry name" value="SRK-like_kinase"/>
</dbReference>
<dbReference type="InterPro" id="IPR000719">
    <property type="entry name" value="Prot_kinase_dom"/>
</dbReference>
<feature type="signal peptide" evidence="21">
    <location>
        <begin position="1"/>
        <end position="22"/>
    </location>
</feature>
<evidence type="ECO:0000256" key="7">
    <source>
        <dbReference type="ARBA" id="ARBA00022734"/>
    </source>
</evidence>
<dbReference type="SMART" id="SM00108">
    <property type="entry name" value="B_lectin"/>
    <property type="match status" value="1"/>
</dbReference>
<dbReference type="GO" id="GO:0106310">
    <property type="term" value="F:protein serine kinase activity"/>
    <property type="evidence" value="ECO:0007669"/>
    <property type="project" value="RHEA"/>
</dbReference>
<evidence type="ECO:0000256" key="2">
    <source>
        <dbReference type="ARBA" id="ARBA00022527"/>
    </source>
</evidence>
<feature type="transmembrane region" description="Helical" evidence="20">
    <location>
        <begin position="437"/>
        <end position="459"/>
    </location>
</feature>
<dbReference type="InterPro" id="IPR008271">
    <property type="entry name" value="Ser/Thr_kinase_AS"/>
</dbReference>
<dbReference type="Proteomes" id="UP000283530">
    <property type="component" value="Unassembled WGS sequence"/>
</dbReference>
<evidence type="ECO:0000256" key="8">
    <source>
        <dbReference type="ARBA" id="ARBA00022741"/>
    </source>
</evidence>
<name>A0A443NUG3_9MAGN</name>
<dbReference type="PROSITE" id="PS00107">
    <property type="entry name" value="PROTEIN_KINASE_ATP"/>
    <property type="match status" value="1"/>
</dbReference>
<dbReference type="InterPro" id="IPR011009">
    <property type="entry name" value="Kinase-like_dom_sf"/>
</dbReference>
<dbReference type="Gene3D" id="2.90.10.10">
    <property type="entry name" value="Bulb-type lectin domain"/>
    <property type="match status" value="2"/>
</dbReference>
<evidence type="ECO:0000256" key="12">
    <source>
        <dbReference type="ARBA" id="ARBA00023136"/>
    </source>
</evidence>
<protein>
    <recommendedName>
        <fullName evidence="18">Receptor-like serine/threonine-protein kinase</fullName>
        <ecNumber evidence="18">2.7.11.1</ecNumber>
    </recommendedName>
</protein>
<dbReference type="PROSITE" id="PS00108">
    <property type="entry name" value="PROTEIN_KINASE_ST"/>
    <property type="match status" value="1"/>
</dbReference>
<keyword evidence="2 18" id="KW-0723">Serine/threonine-protein kinase</keyword>
<keyword evidence="8 18" id="KW-0547">Nucleotide-binding</keyword>
<keyword evidence="11 20" id="KW-1133">Transmembrane helix</keyword>
<dbReference type="GO" id="GO:0030246">
    <property type="term" value="F:carbohydrate binding"/>
    <property type="evidence" value="ECO:0007669"/>
    <property type="project" value="UniProtKB-KW"/>
</dbReference>
<dbReference type="Gene3D" id="3.30.200.20">
    <property type="entry name" value="Phosphorylase Kinase, domain 1"/>
    <property type="match status" value="1"/>
</dbReference>
<dbReference type="EMBL" id="QPKB01000004">
    <property type="protein sequence ID" value="RWR82170.1"/>
    <property type="molecule type" value="Genomic_DNA"/>
</dbReference>
<evidence type="ECO:0000256" key="6">
    <source>
        <dbReference type="ARBA" id="ARBA00022729"/>
    </source>
</evidence>
<feature type="domain" description="Protein kinase" evidence="22">
    <location>
        <begin position="498"/>
        <end position="779"/>
    </location>
</feature>
<dbReference type="PROSITE" id="PS50927">
    <property type="entry name" value="BULB_LECTIN"/>
    <property type="match status" value="1"/>
</dbReference>
<proteinExistence type="inferred from homology"/>
<comment type="catalytic activity">
    <reaction evidence="17 18">
        <text>L-seryl-[protein] + ATP = O-phospho-L-seryl-[protein] + ADP + H(+)</text>
        <dbReference type="Rhea" id="RHEA:17989"/>
        <dbReference type="Rhea" id="RHEA-COMP:9863"/>
        <dbReference type="Rhea" id="RHEA-COMP:11604"/>
        <dbReference type="ChEBI" id="CHEBI:15378"/>
        <dbReference type="ChEBI" id="CHEBI:29999"/>
        <dbReference type="ChEBI" id="CHEBI:30616"/>
        <dbReference type="ChEBI" id="CHEBI:83421"/>
        <dbReference type="ChEBI" id="CHEBI:456216"/>
        <dbReference type="EC" id="2.7.11.1"/>
    </reaction>
</comment>
<dbReference type="PROSITE" id="PS50011">
    <property type="entry name" value="PROTEIN_KINASE_DOM"/>
    <property type="match status" value="1"/>
</dbReference>
<dbReference type="InterPro" id="IPR036426">
    <property type="entry name" value="Bulb-type_lectin_dom_sf"/>
</dbReference>
<evidence type="ECO:0000256" key="15">
    <source>
        <dbReference type="ARBA" id="ARBA00023180"/>
    </source>
</evidence>
<keyword evidence="9 18" id="KW-0418">Kinase</keyword>
<evidence type="ECO:0000256" key="16">
    <source>
        <dbReference type="ARBA" id="ARBA00047899"/>
    </source>
</evidence>
<comment type="catalytic activity">
    <reaction evidence="16 18">
        <text>L-threonyl-[protein] + ATP = O-phospho-L-threonyl-[protein] + ADP + H(+)</text>
        <dbReference type="Rhea" id="RHEA:46608"/>
        <dbReference type="Rhea" id="RHEA-COMP:11060"/>
        <dbReference type="Rhea" id="RHEA-COMP:11605"/>
        <dbReference type="ChEBI" id="CHEBI:15378"/>
        <dbReference type="ChEBI" id="CHEBI:30013"/>
        <dbReference type="ChEBI" id="CHEBI:30616"/>
        <dbReference type="ChEBI" id="CHEBI:61977"/>
        <dbReference type="ChEBI" id="CHEBI:456216"/>
        <dbReference type="EC" id="2.7.11.1"/>
    </reaction>
</comment>
<evidence type="ECO:0000313" key="24">
    <source>
        <dbReference type="EMBL" id="RWR82170.1"/>
    </source>
</evidence>
<dbReference type="GO" id="GO:0016020">
    <property type="term" value="C:membrane"/>
    <property type="evidence" value="ECO:0007669"/>
    <property type="project" value="UniProtKB-SubCell"/>
</dbReference>
<evidence type="ECO:0000259" key="23">
    <source>
        <dbReference type="PROSITE" id="PS50927"/>
    </source>
</evidence>
<dbReference type="EC" id="2.7.11.1" evidence="18"/>
<keyword evidence="3" id="KW-0245">EGF-like domain</keyword>
<dbReference type="InterPro" id="IPR017441">
    <property type="entry name" value="Protein_kinase_ATP_BS"/>
</dbReference>
<keyword evidence="14 24" id="KW-0675">Receptor</keyword>
<gene>
    <name evidence="24" type="ORF">CKAN_01088200</name>
</gene>
<evidence type="ECO:0000259" key="22">
    <source>
        <dbReference type="PROSITE" id="PS50011"/>
    </source>
</evidence>
<keyword evidence="15" id="KW-0325">Glycoprotein</keyword>
<evidence type="ECO:0000256" key="4">
    <source>
        <dbReference type="ARBA" id="ARBA00022679"/>
    </source>
</evidence>
<keyword evidence="25" id="KW-1185">Reference proteome</keyword>
<evidence type="ECO:0000256" key="14">
    <source>
        <dbReference type="ARBA" id="ARBA00023170"/>
    </source>
</evidence>
<sequence>MATMSWFLVFFLSLFLIATAQPQQFNISLNSVLTPTSNPPSWRSPSGRYAFGFYPQGNGFAVGVWLAGPSNRTFVVWTANRDDPLVPADAQLLLSSNGRLLLQSRVQDTPISDVGVGASSASMLDSGNFVFYDPFSKIIWQTFDSPTDTLLVGQRLSTGGELFSSASETNHSTGRFRLKMQSDGNLVIYPINTWDMPELGIWNTATNTLGNDIHLSLNNDGLSLVNSLGSYVHNLTEGLTPPNKTTAVIIYRAVLDFGGIFRLYSHHFENNGSSSMTEEWPKTFVHCEVKGFCGLNSYCFQNDTGADCRCPRGFDFLDPVQKFQGCMKNFIEEGCAGKRENKTYYIDSMKNTVWEDDPYSILFGTNEQGCREACLQDCNCEAASFKDSVCRKQKLPLRYWRRSLDGSATSLIKFGNGTWASTEGFSKTSEKGLSPRIMIIIIALMGCSCVGIVVSGFLIHRHRIWRYRRIIETTEKGLTCEEFTPKPFTFGELEKATDGFKEELGKGAFGTVYKGALLDGVRMVAVKRLDGVKEEGEKEFQREISAIGRTHHRNLVRLLGFCAEGPHRLLVYEYMSNGSLADLLFRHETRPDWKNRMRIAVDIARGILYLHEDCETPIIHCDIKPQNILMDEFHRAKISDFGLAKLMKPDQTKTFTGIRGTRGYVAPEWHKNMPVTVKADVYSFGIVLLEIICCRRNVEIEAEEEEKILCYWVYDCFHAGELEKLVTFEDVDKKSLEEMVKVGLWCIQDKPSLRPSMKTVMMMFEGTANIPTPPLSSFLNSP</sequence>
<organism evidence="24 25">
    <name type="scientific">Cinnamomum micranthum f. kanehirae</name>
    <dbReference type="NCBI Taxonomy" id="337451"/>
    <lineage>
        <taxon>Eukaryota</taxon>
        <taxon>Viridiplantae</taxon>
        <taxon>Streptophyta</taxon>
        <taxon>Embryophyta</taxon>
        <taxon>Tracheophyta</taxon>
        <taxon>Spermatophyta</taxon>
        <taxon>Magnoliopsida</taxon>
        <taxon>Magnoliidae</taxon>
        <taxon>Laurales</taxon>
        <taxon>Lauraceae</taxon>
        <taxon>Cinnamomum</taxon>
    </lineage>
</organism>
<dbReference type="FunFam" id="2.90.10.10:FF:000026">
    <property type="entry name" value="Serine/threonine-protein kinase"/>
    <property type="match status" value="1"/>
</dbReference>
<evidence type="ECO:0000256" key="10">
    <source>
        <dbReference type="ARBA" id="ARBA00022840"/>
    </source>
</evidence>
<evidence type="ECO:0000256" key="21">
    <source>
        <dbReference type="SAM" id="SignalP"/>
    </source>
</evidence>
<dbReference type="SUPFAM" id="SSF51110">
    <property type="entry name" value="alpha-D-mannose-specific plant lectins"/>
    <property type="match status" value="2"/>
</dbReference>
<comment type="caution">
    <text evidence="24">The sequence shown here is derived from an EMBL/GenBank/DDBJ whole genome shotgun (WGS) entry which is preliminary data.</text>
</comment>
<evidence type="ECO:0000256" key="20">
    <source>
        <dbReference type="SAM" id="Phobius"/>
    </source>
</evidence>
<dbReference type="InterPro" id="IPR001480">
    <property type="entry name" value="Bulb-type_lectin_dom"/>
</dbReference>
<keyword evidence="5 20" id="KW-0812">Transmembrane</keyword>
<comment type="similarity">
    <text evidence="18">Belongs to the protein kinase superfamily. Ser/Thr protein kinase family.</text>
</comment>
<dbReference type="CDD" id="cd14066">
    <property type="entry name" value="STKc_IRAK"/>
    <property type="match status" value="1"/>
</dbReference>
<feature type="chain" id="PRO_5019431152" description="Receptor-like serine/threonine-protein kinase" evidence="21">
    <location>
        <begin position="23"/>
        <end position="782"/>
    </location>
</feature>
<dbReference type="InterPro" id="IPR051343">
    <property type="entry name" value="G-type_lectin_kinases/EP1-like"/>
</dbReference>
<keyword evidence="7 24" id="KW-0430">Lectin</keyword>
<feature type="binding site" evidence="19">
    <location>
        <position position="527"/>
    </location>
    <ligand>
        <name>ATP</name>
        <dbReference type="ChEBI" id="CHEBI:30616"/>
    </ligand>
</feature>
<evidence type="ECO:0000256" key="5">
    <source>
        <dbReference type="ARBA" id="ARBA00022692"/>
    </source>
</evidence>
<evidence type="ECO:0000256" key="17">
    <source>
        <dbReference type="ARBA" id="ARBA00048679"/>
    </source>
</evidence>
<accession>A0A443NUG3</accession>
<evidence type="ECO:0000256" key="9">
    <source>
        <dbReference type="ARBA" id="ARBA00022777"/>
    </source>
</evidence>
<keyword evidence="13" id="KW-1015">Disulfide bond</keyword>
<dbReference type="Gene3D" id="1.10.510.10">
    <property type="entry name" value="Transferase(Phosphotransferase) domain 1"/>
    <property type="match status" value="1"/>
</dbReference>
<dbReference type="GO" id="GO:0005524">
    <property type="term" value="F:ATP binding"/>
    <property type="evidence" value="ECO:0007669"/>
    <property type="project" value="UniProtKB-UniRule"/>
</dbReference>
<dbReference type="FunFam" id="3.30.200.20:FF:000059">
    <property type="entry name" value="S-receptor-like serine/threonine-protein kinase"/>
    <property type="match status" value="1"/>
</dbReference>
<evidence type="ECO:0000313" key="25">
    <source>
        <dbReference type="Proteomes" id="UP000283530"/>
    </source>
</evidence>
<dbReference type="GO" id="GO:0004674">
    <property type="term" value="F:protein serine/threonine kinase activity"/>
    <property type="evidence" value="ECO:0007669"/>
    <property type="project" value="UniProtKB-KW"/>
</dbReference>
<dbReference type="SMART" id="SM00220">
    <property type="entry name" value="S_TKc"/>
    <property type="match status" value="1"/>
</dbReference>
<dbReference type="AlphaFoldDB" id="A0A443NUG3"/>
<keyword evidence="10 18" id="KW-0067">ATP-binding</keyword>
<dbReference type="PANTHER" id="PTHR47976">
    <property type="entry name" value="G-TYPE LECTIN S-RECEPTOR-LIKE SERINE/THREONINE-PROTEIN KINASE SD2-5"/>
    <property type="match status" value="1"/>
</dbReference>
<feature type="domain" description="Bulb-type lectin" evidence="23">
    <location>
        <begin position="29"/>
        <end position="144"/>
    </location>
</feature>
<dbReference type="PIRSF" id="PIRSF000641">
    <property type="entry name" value="SRK"/>
    <property type="match status" value="1"/>
</dbReference>
<dbReference type="SUPFAM" id="SSF56112">
    <property type="entry name" value="Protein kinase-like (PK-like)"/>
    <property type="match status" value="1"/>
</dbReference>
<evidence type="ECO:0000256" key="1">
    <source>
        <dbReference type="ARBA" id="ARBA00004479"/>
    </source>
</evidence>
<dbReference type="PANTHER" id="PTHR47976:SF7">
    <property type="entry name" value="RECEPTOR-LIKE SERINE_THREONINE-PROTEIN KINASE"/>
    <property type="match status" value="1"/>
</dbReference>